<evidence type="ECO:0000313" key="3">
    <source>
        <dbReference type="EMBL" id="KAK5952792.1"/>
    </source>
</evidence>
<sequence length="169" mass="17896">LTTRTYNVITQQQQPSSTSIGIMVYTGNTSNVHFNAVQWIGIVMATVLILILAFGVRRLVNRRRKGQAGASPLGRWTTGDGGRIVRGAPTRDPNMTVGLGGIGRGMGRGNEAREMEAGRAARMKNNAMGDGNAPPPTYQEALREPELPALPAPAYQGGVSGVRAATHSS</sequence>
<evidence type="ECO:0000256" key="2">
    <source>
        <dbReference type="SAM" id="Phobius"/>
    </source>
</evidence>
<feature type="compositionally biased region" description="Gly residues" evidence="1">
    <location>
        <begin position="98"/>
        <end position="108"/>
    </location>
</feature>
<dbReference type="Proteomes" id="UP001316803">
    <property type="component" value="Unassembled WGS sequence"/>
</dbReference>
<feature type="transmembrane region" description="Helical" evidence="2">
    <location>
        <begin position="36"/>
        <end position="56"/>
    </location>
</feature>
<evidence type="ECO:0000313" key="4">
    <source>
        <dbReference type="Proteomes" id="UP001316803"/>
    </source>
</evidence>
<protein>
    <submittedName>
        <fullName evidence="3">Uncharacterized protein</fullName>
    </submittedName>
</protein>
<dbReference type="EMBL" id="JAKLMC020000014">
    <property type="protein sequence ID" value="KAK5952792.1"/>
    <property type="molecule type" value="Genomic_DNA"/>
</dbReference>
<feature type="region of interest" description="Disordered" evidence="1">
    <location>
        <begin position="125"/>
        <end position="169"/>
    </location>
</feature>
<keyword evidence="4" id="KW-1185">Reference proteome</keyword>
<proteinExistence type="predicted"/>
<reference evidence="3 4" key="1">
    <citation type="submission" date="2022-12" db="EMBL/GenBank/DDBJ databases">
        <title>Genomic features and morphological characterization of a novel Knufia sp. strain isolated from spacecraft assembly facility.</title>
        <authorList>
            <person name="Teixeira M."/>
            <person name="Chander A.M."/>
            <person name="Stajich J.E."/>
            <person name="Venkateswaran K."/>
        </authorList>
    </citation>
    <scope>NUCLEOTIDE SEQUENCE [LARGE SCALE GENOMIC DNA]</scope>
    <source>
        <strain evidence="3 4">FJI-L2-BK-P2</strain>
    </source>
</reference>
<keyword evidence="2" id="KW-1133">Transmembrane helix</keyword>
<dbReference type="AlphaFoldDB" id="A0AAN8IM41"/>
<keyword evidence="2" id="KW-0812">Transmembrane</keyword>
<accession>A0AAN8IM41</accession>
<comment type="caution">
    <text evidence="3">The sequence shown here is derived from an EMBL/GenBank/DDBJ whole genome shotgun (WGS) entry which is preliminary data.</text>
</comment>
<gene>
    <name evidence="3" type="ORF">OHC33_006385</name>
</gene>
<keyword evidence="2" id="KW-0472">Membrane</keyword>
<feature type="region of interest" description="Disordered" evidence="1">
    <location>
        <begin position="68"/>
        <end position="109"/>
    </location>
</feature>
<feature type="non-terminal residue" evidence="3">
    <location>
        <position position="1"/>
    </location>
</feature>
<evidence type="ECO:0000256" key="1">
    <source>
        <dbReference type="SAM" id="MobiDB-lite"/>
    </source>
</evidence>
<organism evidence="3 4">
    <name type="scientific">Knufia fluminis</name>
    <dbReference type="NCBI Taxonomy" id="191047"/>
    <lineage>
        <taxon>Eukaryota</taxon>
        <taxon>Fungi</taxon>
        <taxon>Dikarya</taxon>
        <taxon>Ascomycota</taxon>
        <taxon>Pezizomycotina</taxon>
        <taxon>Eurotiomycetes</taxon>
        <taxon>Chaetothyriomycetidae</taxon>
        <taxon>Chaetothyriales</taxon>
        <taxon>Trichomeriaceae</taxon>
        <taxon>Knufia</taxon>
    </lineage>
</organism>
<name>A0AAN8IM41_9EURO</name>